<feature type="compositionally biased region" description="Basic and acidic residues" evidence="2">
    <location>
        <begin position="494"/>
        <end position="504"/>
    </location>
</feature>
<proteinExistence type="predicted"/>
<dbReference type="STRING" id="105785.A0A2J7QZR7"/>
<name>A0A2J7QZR7_9NEOP</name>
<feature type="compositionally biased region" description="Polar residues" evidence="2">
    <location>
        <begin position="1355"/>
        <end position="1376"/>
    </location>
</feature>
<feature type="compositionally biased region" description="Low complexity" evidence="2">
    <location>
        <begin position="377"/>
        <end position="394"/>
    </location>
</feature>
<protein>
    <submittedName>
        <fullName evidence="3">Uncharacterized protein</fullName>
    </submittedName>
</protein>
<feature type="compositionally biased region" description="Basic residues" evidence="2">
    <location>
        <begin position="480"/>
        <end position="493"/>
    </location>
</feature>
<dbReference type="FunCoup" id="A0A2J7QZR7">
    <property type="interactions" value="150"/>
</dbReference>
<evidence type="ECO:0000313" key="4">
    <source>
        <dbReference type="Proteomes" id="UP000235965"/>
    </source>
</evidence>
<dbReference type="EMBL" id="NEVH01009067">
    <property type="protein sequence ID" value="PNF34080.1"/>
    <property type="molecule type" value="Genomic_DNA"/>
</dbReference>
<feature type="region of interest" description="Disordered" evidence="2">
    <location>
        <begin position="1219"/>
        <end position="1264"/>
    </location>
</feature>
<sequence>MEGYTNISGNHEDFDDLDIEGRITLDEWNCNNEDSRIKEETLSEREEKRLLSIKVKLDEGGYGYVFSVKTTDLSVRWKCHLCDVLIIGQKHVDTHIQSKKHQVKMALPSHPTHMFTRLESKPLVEMPKLAPGEPVPPGFEDVVKRVTQIQATLDSHKSSPLIGLEYLVELVPDETGKEPMYVCMLCDKKGDPRVAMAHITSYNHRSKYIGIHFPTVNKALFNAFPRTKDGKRGIAEIVTRICAKIEAKYGRLQPLIVEREAFDTRKDKIVKQILEDHHFRESPNETFVEMVDVNVLQTLPVTAADDAPLAKEEENTAAELSSKFFKGKISCDRSRLRIRDAEDNIDDIKSKKLGNEENEFKGRSCEKMKLDSAAPNRKSLSSISSLSSSSSLSRSRSRSRSHSKSKSRSRSRSYSRSYVRHGWREGKYGRGSWSRSRRSRSGSRGWRRSRSKSHSRRSRSISPGSRYGRRLSPDSSPSRGRYRYGHSHSPKYSRYHDSQSDERYSRHREKSTRLNPVEVERTKWMKFRVDVDKMECELAKDLKFYEKNPEKHPMYPEEWKKFWNRRYKELQADGKDPSKHDFKPEWIDFWNKRMKEMHEEEIKNRKEELRLKLGLPKEDEIQPPRMIRKKRPIKEVDVIVLSPPSNEEEGFKKDVTVNDIKNTWKALTGSEIKDTLKRSPSPWEDAENSSKYPRGSPPIKRVQRGGLISRGRGRGGRLYGRNFYSVDEQDGPGVVTVLRLLTAMESQLGSLGPRVNTLLATALSLEKASPNSSSTLLANSDNFVLLETVKEKLKGQLFAGIVERNVVMATKSCIQSLADLLSKAEESSINSRTDLNTATVIAPVTKPLSSLAPPKQSPTLEPVTVPGVGTMDKVAIAQQIAAALVAQGKTNVTQEQLEQLISAVVGMAKASAGSEHPISTASFVSQMKAQQHNTDDKQPAPVIRHHVTPNVMEENSPLQRLLSVVTSGLASTSATGGVNSISKLNDSAVNALELLQSAYDEPKISPHIIDVAPAQCVTKGDKMEDLTEEDLQTLLQNFKDLSSEEQQGLITYLKKLEMKEPERVEKLRQFVNLDGSAVQKLCQNTKSSLKMPEALNIRPADQLGRLSPFSLRQGGINPCQESGKELDITFSKKNLEEQKKLEDSDDDYSFEDIYAAASQKVKEREKAKVEEEKIKQLSDDVKIKEETNTIKKKSDDPTVILKETKEMIASLMGQLPGKFIQKQTGSPGSRKDSPAVQGFPAGTSLHTQRDLSAEAKPAMPNSEVGGQKIQALGSETAKMTIPVQAVPTLDCSRRMYQSYGRDPSYNSQYGRQQSFPSTMQTFPGNSHQSFTEQQPTYSGVSYGHNSGYYGDGGHQQYSQHNYSEVYQQQGPNSGGWNNYPELYGQQPYQTQPVTQPYSQYPSQPSGYY</sequence>
<organism evidence="3 4">
    <name type="scientific">Cryptotermes secundus</name>
    <dbReference type="NCBI Taxonomy" id="105785"/>
    <lineage>
        <taxon>Eukaryota</taxon>
        <taxon>Metazoa</taxon>
        <taxon>Ecdysozoa</taxon>
        <taxon>Arthropoda</taxon>
        <taxon>Hexapoda</taxon>
        <taxon>Insecta</taxon>
        <taxon>Pterygota</taxon>
        <taxon>Neoptera</taxon>
        <taxon>Polyneoptera</taxon>
        <taxon>Dictyoptera</taxon>
        <taxon>Blattodea</taxon>
        <taxon>Blattoidea</taxon>
        <taxon>Termitoidae</taxon>
        <taxon>Kalotermitidae</taxon>
        <taxon>Cryptotermitinae</taxon>
        <taxon>Cryptotermes</taxon>
    </lineage>
</organism>
<feature type="coiled-coil region" evidence="1">
    <location>
        <begin position="331"/>
        <end position="358"/>
    </location>
</feature>
<feature type="region of interest" description="Disordered" evidence="2">
    <location>
        <begin position="366"/>
        <end position="512"/>
    </location>
</feature>
<keyword evidence="1" id="KW-0175">Coiled coil</keyword>
<feature type="coiled-coil region" evidence="1">
    <location>
        <begin position="1160"/>
        <end position="1187"/>
    </location>
</feature>
<dbReference type="Proteomes" id="UP000235965">
    <property type="component" value="Unassembled WGS sequence"/>
</dbReference>
<accession>A0A2J7QZR7</accession>
<evidence type="ECO:0000256" key="1">
    <source>
        <dbReference type="SAM" id="Coils"/>
    </source>
</evidence>
<comment type="caution">
    <text evidence="3">The sequence shown here is derived from an EMBL/GenBank/DDBJ whole genome shotgun (WGS) entry which is preliminary data.</text>
</comment>
<feature type="region of interest" description="Disordered" evidence="2">
    <location>
        <begin position="675"/>
        <end position="702"/>
    </location>
</feature>
<evidence type="ECO:0000256" key="2">
    <source>
        <dbReference type="SAM" id="MobiDB-lite"/>
    </source>
</evidence>
<dbReference type="EMBL" id="NEVH01009067">
    <property type="protein sequence ID" value="PNF34081.1"/>
    <property type="molecule type" value="Genomic_DNA"/>
</dbReference>
<gene>
    <name evidence="3" type="ORF">B7P43_G01165</name>
</gene>
<feature type="region of interest" description="Disordered" evidence="2">
    <location>
        <begin position="1323"/>
        <end position="1408"/>
    </location>
</feature>
<feature type="compositionally biased region" description="Polar residues" evidence="2">
    <location>
        <begin position="1323"/>
        <end position="1339"/>
    </location>
</feature>
<dbReference type="OrthoDB" id="5877502at2759"/>
<reference evidence="3 4" key="1">
    <citation type="submission" date="2017-12" db="EMBL/GenBank/DDBJ databases">
        <title>Hemimetabolous genomes reveal molecular basis of termite eusociality.</title>
        <authorList>
            <person name="Harrison M.C."/>
            <person name="Jongepier E."/>
            <person name="Robertson H.M."/>
            <person name="Arning N."/>
            <person name="Bitard-Feildel T."/>
            <person name="Chao H."/>
            <person name="Childers C.P."/>
            <person name="Dinh H."/>
            <person name="Doddapaneni H."/>
            <person name="Dugan S."/>
            <person name="Gowin J."/>
            <person name="Greiner C."/>
            <person name="Han Y."/>
            <person name="Hu H."/>
            <person name="Hughes D.S.T."/>
            <person name="Huylmans A.-K."/>
            <person name="Kemena C."/>
            <person name="Kremer L.P.M."/>
            <person name="Lee S.L."/>
            <person name="Lopez-Ezquerra A."/>
            <person name="Mallet L."/>
            <person name="Monroy-Kuhn J.M."/>
            <person name="Moser A."/>
            <person name="Murali S.C."/>
            <person name="Muzny D.M."/>
            <person name="Otani S."/>
            <person name="Piulachs M.-D."/>
            <person name="Poelchau M."/>
            <person name="Qu J."/>
            <person name="Schaub F."/>
            <person name="Wada-Katsumata A."/>
            <person name="Worley K.C."/>
            <person name="Xie Q."/>
            <person name="Ylla G."/>
            <person name="Poulsen M."/>
            <person name="Gibbs R.A."/>
            <person name="Schal C."/>
            <person name="Richards S."/>
            <person name="Belles X."/>
            <person name="Korb J."/>
            <person name="Bornberg-Bauer E."/>
        </authorList>
    </citation>
    <scope>NUCLEOTIDE SEQUENCE [LARGE SCALE GENOMIC DNA]</scope>
    <source>
        <tissue evidence="3">Whole body</tissue>
    </source>
</reference>
<feature type="compositionally biased region" description="Low complexity" evidence="2">
    <location>
        <begin position="1383"/>
        <end position="1408"/>
    </location>
</feature>
<dbReference type="InParanoid" id="A0A2J7QZR7"/>
<feature type="compositionally biased region" description="Basic residues" evidence="2">
    <location>
        <begin position="395"/>
        <end position="421"/>
    </location>
</feature>
<evidence type="ECO:0000313" key="3">
    <source>
        <dbReference type="EMBL" id="PNF34081.1"/>
    </source>
</evidence>
<keyword evidence="4" id="KW-1185">Reference proteome</keyword>
<feature type="compositionally biased region" description="Basic residues" evidence="2">
    <location>
        <begin position="435"/>
        <end position="459"/>
    </location>
</feature>